<comment type="caution">
    <text evidence="1">The sequence shown here is derived from an EMBL/GenBank/DDBJ whole genome shotgun (WGS) entry which is preliminary data.</text>
</comment>
<evidence type="ECO:0000313" key="1">
    <source>
        <dbReference type="EMBL" id="KAJ1171538.1"/>
    </source>
</evidence>
<dbReference type="AlphaFoldDB" id="A0AAV7T506"/>
<gene>
    <name evidence="1" type="ORF">NDU88_003399</name>
</gene>
<keyword evidence="2" id="KW-1185">Reference proteome</keyword>
<dbReference type="EMBL" id="JANPWB010000007">
    <property type="protein sequence ID" value="KAJ1171538.1"/>
    <property type="molecule type" value="Genomic_DNA"/>
</dbReference>
<evidence type="ECO:0000313" key="2">
    <source>
        <dbReference type="Proteomes" id="UP001066276"/>
    </source>
</evidence>
<reference evidence="1" key="1">
    <citation type="journal article" date="2022" name="bioRxiv">
        <title>Sequencing and chromosome-scale assembly of the giantPleurodeles waltlgenome.</title>
        <authorList>
            <person name="Brown T."/>
            <person name="Elewa A."/>
            <person name="Iarovenko S."/>
            <person name="Subramanian E."/>
            <person name="Araus A.J."/>
            <person name="Petzold A."/>
            <person name="Susuki M."/>
            <person name="Suzuki K.-i.T."/>
            <person name="Hayashi T."/>
            <person name="Toyoda A."/>
            <person name="Oliveira C."/>
            <person name="Osipova E."/>
            <person name="Leigh N.D."/>
            <person name="Simon A."/>
            <person name="Yun M.H."/>
        </authorList>
    </citation>
    <scope>NUCLEOTIDE SEQUENCE</scope>
    <source>
        <strain evidence="1">20211129_DDA</strain>
        <tissue evidence="1">Liver</tissue>
    </source>
</reference>
<organism evidence="1 2">
    <name type="scientific">Pleurodeles waltl</name>
    <name type="common">Iberian ribbed newt</name>
    <dbReference type="NCBI Taxonomy" id="8319"/>
    <lineage>
        <taxon>Eukaryota</taxon>
        <taxon>Metazoa</taxon>
        <taxon>Chordata</taxon>
        <taxon>Craniata</taxon>
        <taxon>Vertebrata</taxon>
        <taxon>Euteleostomi</taxon>
        <taxon>Amphibia</taxon>
        <taxon>Batrachia</taxon>
        <taxon>Caudata</taxon>
        <taxon>Salamandroidea</taxon>
        <taxon>Salamandridae</taxon>
        <taxon>Pleurodelinae</taxon>
        <taxon>Pleurodeles</taxon>
    </lineage>
</organism>
<name>A0AAV7T506_PLEWA</name>
<accession>A0AAV7T506</accession>
<sequence>MDKAHLSYAPSSIDRHRDGYYIINSYIFWQDWGEHGGLRHGSSALGRLPVSGCSEETVLPGELRLTHGCALRRFRIRKRGGMQLGLHCGGVPRCSCARHEEERRVFPFRGTAAAPARSPG</sequence>
<proteinExistence type="predicted"/>
<protein>
    <submittedName>
        <fullName evidence="1">Uncharacterized protein</fullName>
    </submittedName>
</protein>
<dbReference type="Proteomes" id="UP001066276">
    <property type="component" value="Chromosome 4_1"/>
</dbReference>